<evidence type="ECO:0000313" key="3">
    <source>
        <dbReference type="EMBL" id="SEG96139.1"/>
    </source>
</evidence>
<feature type="compositionally biased region" description="Polar residues" evidence="1">
    <location>
        <begin position="278"/>
        <end position="293"/>
    </location>
</feature>
<dbReference type="CDD" id="cd02440">
    <property type="entry name" value="AdoMet_MTases"/>
    <property type="match status" value="1"/>
</dbReference>
<keyword evidence="4" id="KW-1185">Reference proteome</keyword>
<feature type="domain" description="Methyltransferase" evidence="2">
    <location>
        <begin position="46"/>
        <end position="139"/>
    </location>
</feature>
<dbReference type="SUPFAM" id="SSF53335">
    <property type="entry name" value="S-adenosyl-L-methionine-dependent methyltransferases"/>
    <property type="match status" value="1"/>
</dbReference>
<evidence type="ECO:0000256" key="1">
    <source>
        <dbReference type="SAM" id="MobiDB-lite"/>
    </source>
</evidence>
<protein>
    <submittedName>
        <fullName evidence="3">Methyltransferase domain-containing protein</fullName>
    </submittedName>
</protein>
<evidence type="ECO:0000259" key="2">
    <source>
        <dbReference type="Pfam" id="PF13649"/>
    </source>
</evidence>
<dbReference type="InterPro" id="IPR029063">
    <property type="entry name" value="SAM-dependent_MTases_sf"/>
</dbReference>
<dbReference type="Proteomes" id="UP000236732">
    <property type="component" value="Unassembled WGS sequence"/>
</dbReference>
<dbReference type="AlphaFoldDB" id="A0A1H6EGR5"/>
<name>A0A1H6EGR5_9ACTN</name>
<dbReference type="GO" id="GO:0032259">
    <property type="term" value="P:methylation"/>
    <property type="evidence" value="ECO:0007669"/>
    <property type="project" value="UniProtKB-KW"/>
</dbReference>
<reference evidence="3 4" key="1">
    <citation type="submission" date="2016-10" db="EMBL/GenBank/DDBJ databases">
        <authorList>
            <person name="de Groot N.N."/>
        </authorList>
    </citation>
    <scope>NUCLEOTIDE SEQUENCE [LARGE SCALE GENOMIC DNA]</scope>
    <source>
        <strain evidence="3 4">CGMCC 4.7037</strain>
    </source>
</reference>
<dbReference type="RefSeq" id="WP_103959524.1">
    <property type="nucleotide sequence ID" value="NZ_FNVT01000009.1"/>
</dbReference>
<feature type="region of interest" description="Disordered" evidence="1">
    <location>
        <begin position="274"/>
        <end position="293"/>
    </location>
</feature>
<gene>
    <name evidence="3" type="ORF">SAMN05444920_109291</name>
</gene>
<accession>A0A1H6EGR5</accession>
<dbReference type="PANTHER" id="PTHR43591:SF24">
    <property type="entry name" value="2-METHOXY-6-POLYPRENYL-1,4-BENZOQUINOL METHYLASE, MITOCHONDRIAL"/>
    <property type="match status" value="1"/>
</dbReference>
<keyword evidence="3" id="KW-0489">Methyltransferase</keyword>
<dbReference type="InterPro" id="IPR041698">
    <property type="entry name" value="Methyltransf_25"/>
</dbReference>
<organism evidence="3 4">
    <name type="scientific">Nonomuraea solani</name>
    <dbReference type="NCBI Taxonomy" id="1144553"/>
    <lineage>
        <taxon>Bacteria</taxon>
        <taxon>Bacillati</taxon>
        <taxon>Actinomycetota</taxon>
        <taxon>Actinomycetes</taxon>
        <taxon>Streptosporangiales</taxon>
        <taxon>Streptosporangiaceae</taxon>
        <taxon>Nonomuraea</taxon>
    </lineage>
</organism>
<dbReference type="Pfam" id="PF13649">
    <property type="entry name" value="Methyltransf_25"/>
    <property type="match status" value="1"/>
</dbReference>
<feature type="compositionally biased region" description="Basic and acidic residues" evidence="1">
    <location>
        <begin position="1"/>
        <end position="17"/>
    </location>
</feature>
<dbReference type="OrthoDB" id="9777638at2"/>
<dbReference type="PANTHER" id="PTHR43591">
    <property type="entry name" value="METHYLTRANSFERASE"/>
    <property type="match status" value="1"/>
</dbReference>
<proteinExistence type="predicted"/>
<dbReference type="GO" id="GO:0008168">
    <property type="term" value="F:methyltransferase activity"/>
    <property type="evidence" value="ECO:0007669"/>
    <property type="project" value="UniProtKB-KW"/>
</dbReference>
<sequence length="293" mass="31638">MTEPERDALAAQRRDGPDPADAYDAELRAHNTRLRAATGVHAGDRVLDIGCGTGQTTREAARIAAPGAVLGIDLSAAMLRRARALTASAHLDNVTYRHGDAQVYAFPNAHYDLAISRFGTMFFPDPLAAFTNIARALRTDARLVMLVWQSRERNEWASALYAALGTSAQESRPPATLDPFTLADKSATSAILGRSGFHDITFGDVHEPMVFGPDSASAFEHVHAFQNVQNALASMRPPDAAQARARLRHTLQTHHTSGAGVVFDSRAWLITAHRTDSGRPTGTRPATTKRNAP</sequence>
<feature type="region of interest" description="Disordered" evidence="1">
    <location>
        <begin position="1"/>
        <end position="22"/>
    </location>
</feature>
<dbReference type="Gene3D" id="3.40.50.150">
    <property type="entry name" value="Vaccinia Virus protein VP39"/>
    <property type="match status" value="1"/>
</dbReference>
<evidence type="ECO:0000313" key="4">
    <source>
        <dbReference type="Proteomes" id="UP000236732"/>
    </source>
</evidence>
<dbReference type="EMBL" id="FNVT01000009">
    <property type="protein sequence ID" value="SEG96139.1"/>
    <property type="molecule type" value="Genomic_DNA"/>
</dbReference>
<keyword evidence="3" id="KW-0808">Transferase</keyword>